<reference evidence="1" key="1">
    <citation type="submission" date="2019-08" db="EMBL/GenBank/DDBJ databases">
        <authorList>
            <person name="Kucharzyk K."/>
            <person name="Murdoch R.W."/>
            <person name="Higgins S."/>
            <person name="Loffler F."/>
        </authorList>
    </citation>
    <scope>NUCLEOTIDE SEQUENCE</scope>
</reference>
<proteinExistence type="predicted"/>
<evidence type="ECO:0000313" key="1">
    <source>
        <dbReference type="EMBL" id="MPM53124.1"/>
    </source>
</evidence>
<name>A0A645AU72_9ZZZZ</name>
<dbReference type="EMBL" id="VSSQ01014186">
    <property type="protein sequence ID" value="MPM53124.1"/>
    <property type="molecule type" value="Genomic_DNA"/>
</dbReference>
<dbReference type="AlphaFoldDB" id="A0A645AU72"/>
<organism evidence="1">
    <name type="scientific">bioreactor metagenome</name>
    <dbReference type="NCBI Taxonomy" id="1076179"/>
    <lineage>
        <taxon>unclassified sequences</taxon>
        <taxon>metagenomes</taxon>
        <taxon>ecological metagenomes</taxon>
    </lineage>
</organism>
<gene>
    <name evidence="1" type="ORF">SDC9_99889</name>
</gene>
<protein>
    <submittedName>
        <fullName evidence="1">Uncharacterized protein</fullName>
    </submittedName>
</protein>
<sequence length="141" mass="16138">MRRTDEHVGHKVSLPRHFHHKAHFHACIFVCTAESVNHVQFFSARELFCHQAFAIIECLGSARTIDGTVPPQRIFCNIIFNKEFIFWGATGKFSCVNSSCTGVGKFGFFESFVCRIHLVLIKNFVRWVMNDFEIACNPILA</sequence>
<accession>A0A645AU72</accession>
<comment type="caution">
    <text evidence="1">The sequence shown here is derived from an EMBL/GenBank/DDBJ whole genome shotgun (WGS) entry which is preliminary data.</text>
</comment>